<evidence type="ECO:0000259" key="2">
    <source>
        <dbReference type="Pfam" id="PF13556"/>
    </source>
</evidence>
<feature type="domain" description="PucR C-terminal helix-turn-helix" evidence="2">
    <location>
        <begin position="363"/>
        <end position="420"/>
    </location>
</feature>
<dbReference type="PANTHER" id="PTHR33744">
    <property type="entry name" value="CARBOHYDRATE DIACID REGULATOR"/>
    <property type="match status" value="1"/>
</dbReference>
<comment type="similarity">
    <text evidence="1">Belongs to the CdaR family.</text>
</comment>
<comment type="caution">
    <text evidence="4">The sequence shown here is derived from an EMBL/GenBank/DDBJ whole genome shotgun (WGS) entry which is preliminary data.</text>
</comment>
<evidence type="ECO:0000256" key="1">
    <source>
        <dbReference type="ARBA" id="ARBA00006754"/>
    </source>
</evidence>
<dbReference type="PANTHER" id="PTHR33744:SF1">
    <property type="entry name" value="DNA-BINDING TRANSCRIPTIONAL ACTIVATOR ADER"/>
    <property type="match status" value="1"/>
</dbReference>
<dbReference type="Gene3D" id="1.10.10.2840">
    <property type="entry name" value="PucR C-terminal helix-turn-helix domain"/>
    <property type="match status" value="1"/>
</dbReference>
<sequence>MAASGVAGDDETGRENVALRRLVVAYQHLTSLAVHDANLETVIELIAERMDTAVAVVDDKLAVLASASRSVPDAAGYLLTRLSHPRLAQVLGVVGPTRRALRIPSDTNAPSIIVAPVPVGAAVPAYLLTLDDDERDDDEGLRLLLTEHAATICGVILGRERVVAAAATQARYDLVEGLLSGRGVDPSEVRRWATHLGYDEQREHRVVSLLLQSTPDTAIDRSRLSAAVERFFTTQVPEAITAMRDQEVVVVVPEQDPSCPDAMTLAELCIGRMREAFHDAAVTAGVSRMCRSALDIAPAYDNARRAVDTVIRMGRAGTAVGVDDLGIHRLLLQVADPVQLREFAREVFGRVLTKTKGNEMEYLCTLACYFRVNNSPQRAAKELHLHPNTVSYRIRRIEELAKLDLRNYRDRLMAQVALEILDMIDVTTGSL</sequence>
<dbReference type="AlphaFoldDB" id="A0A318HBY5"/>
<evidence type="ECO:0000313" key="4">
    <source>
        <dbReference type="EMBL" id="PXX00354.1"/>
    </source>
</evidence>
<dbReference type="InterPro" id="IPR042070">
    <property type="entry name" value="PucR_C-HTH_sf"/>
</dbReference>
<dbReference type="Proteomes" id="UP000247781">
    <property type="component" value="Unassembled WGS sequence"/>
</dbReference>
<accession>A0A318HBY5</accession>
<protein>
    <submittedName>
        <fullName evidence="4">PucR-like helix-turn-helix protein</fullName>
    </submittedName>
</protein>
<dbReference type="EMBL" id="QJJU01000034">
    <property type="protein sequence ID" value="PXX00354.1"/>
    <property type="molecule type" value="Genomic_DNA"/>
</dbReference>
<gene>
    <name evidence="4" type="ORF">C8E89_1346</name>
</gene>
<dbReference type="InterPro" id="IPR041522">
    <property type="entry name" value="CdaR_GGDEF"/>
</dbReference>
<reference evidence="4 5" key="2">
    <citation type="submission" date="2018-06" db="EMBL/GenBank/DDBJ databases">
        <title>Sequencing of bacterial isolates from soil warming experiment in Harvard Forest, Massachusetts, USA.</title>
        <authorList>
            <person name="Deangelis K.PhD."/>
        </authorList>
    </citation>
    <scope>NUCLEOTIDE SEQUENCE [LARGE SCALE GENOMIC DNA]</scope>
    <source>
        <strain evidence="4 5">GAS496</strain>
    </source>
</reference>
<feature type="domain" description="CdaR GGDEF-like" evidence="3">
    <location>
        <begin position="181"/>
        <end position="308"/>
    </location>
</feature>
<evidence type="ECO:0000313" key="5">
    <source>
        <dbReference type="Proteomes" id="UP000247781"/>
    </source>
</evidence>
<dbReference type="InterPro" id="IPR025736">
    <property type="entry name" value="PucR_C-HTH_dom"/>
</dbReference>
<reference evidence="5" key="1">
    <citation type="submission" date="2018-05" db="EMBL/GenBank/DDBJ databases">
        <authorList>
            <person name="Deangelis K."/>
            <person name="Huntemann M."/>
            <person name="Clum A."/>
            <person name="Pillay M."/>
            <person name="Palaniappan K."/>
            <person name="Varghese N."/>
            <person name="Mikhailova N."/>
            <person name="Stamatis D."/>
            <person name="Reddy T."/>
            <person name="Daum C."/>
            <person name="Shapiro N."/>
            <person name="Ivanova N."/>
            <person name="Kyrpides N."/>
            <person name="Woyke T."/>
        </authorList>
    </citation>
    <scope>NUCLEOTIDE SEQUENCE [LARGE SCALE GENOMIC DNA]</scope>
    <source>
        <strain evidence="5">GAS496</strain>
    </source>
</reference>
<organism evidence="4 5">
    <name type="scientific">Mycolicibacterium moriokaense</name>
    <dbReference type="NCBI Taxonomy" id="39691"/>
    <lineage>
        <taxon>Bacteria</taxon>
        <taxon>Bacillati</taxon>
        <taxon>Actinomycetota</taxon>
        <taxon>Actinomycetes</taxon>
        <taxon>Mycobacteriales</taxon>
        <taxon>Mycobacteriaceae</taxon>
        <taxon>Mycolicibacterium</taxon>
    </lineage>
</organism>
<dbReference type="Pfam" id="PF13556">
    <property type="entry name" value="HTH_30"/>
    <property type="match status" value="1"/>
</dbReference>
<dbReference type="Pfam" id="PF17853">
    <property type="entry name" value="GGDEF_2"/>
    <property type="match status" value="1"/>
</dbReference>
<evidence type="ECO:0000259" key="3">
    <source>
        <dbReference type="Pfam" id="PF17853"/>
    </source>
</evidence>
<dbReference type="InterPro" id="IPR051448">
    <property type="entry name" value="CdaR-like_regulators"/>
</dbReference>
<keyword evidence="5" id="KW-1185">Reference proteome</keyword>
<proteinExistence type="inferred from homology"/>
<name>A0A318HBY5_9MYCO</name>